<dbReference type="Gene3D" id="3.40.50.2300">
    <property type="match status" value="1"/>
</dbReference>
<protein>
    <submittedName>
        <fullName evidence="6">LuxR family two component transcriptional regulator</fullName>
    </submittedName>
</protein>
<dbReference type="SMART" id="SM00448">
    <property type="entry name" value="REC"/>
    <property type="match status" value="1"/>
</dbReference>
<feature type="modified residue" description="4-aspartylphosphate" evidence="3">
    <location>
        <position position="59"/>
    </location>
</feature>
<evidence type="ECO:0000256" key="3">
    <source>
        <dbReference type="PROSITE-ProRule" id="PRU00169"/>
    </source>
</evidence>
<dbReference type="InterPro" id="IPR011006">
    <property type="entry name" value="CheY-like_superfamily"/>
</dbReference>
<gene>
    <name evidence="6" type="ORF">FB559_6540</name>
</gene>
<accession>A0A543CUQ6</accession>
<dbReference type="PROSITE" id="PS50043">
    <property type="entry name" value="HTH_LUXR_2"/>
    <property type="match status" value="1"/>
</dbReference>
<dbReference type="InterPro" id="IPR016032">
    <property type="entry name" value="Sig_transdc_resp-reg_C-effctor"/>
</dbReference>
<dbReference type="GO" id="GO:0006355">
    <property type="term" value="P:regulation of DNA-templated transcription"/>
    <property type="evidence" value="ECO:0007669"/>
    <property type="project" value="InterPro"/>
</dbReference>
<evidence type="ECO:0000259" key="4">
    <source>
        <dbReference type="PROSITE" id="PS50043"/>
    </source>
</evidence>
<dbReference type="OrthoDB" id="9808843at2"/>
<feature type="domain" description="HTH luxR-type" evidence="4">
    <location>
        <begin position="148"/>
        <end position="213"/>
    </location>
</feature>
<dbReference type="InterPro" id="IPR058245">
    <property type="entry name" value="NreC/VraR/RcsB-like_REC"/>
</dbReference>
<dbReference type="Pfam" id="PF00196">
    <property type="entry name" value="GerE"/>
    <property type="match status" value="1"/>
</dbReference>
<dbReference type="AlphaFoldDB" id="A0A543CUQ6"/>
<dbReference type="InterPro" id="IPR039420">
    <property type="entry name" value="WalR-like"/>
</dbReference>
<dbReference type="PRINTS" id="PR00038">
    <property type="entry name" value="HTHLUXR"/>
</dbReference>
<keyword evidence="2" id="KW-0238">DNA-binding</keyword>
<evidence type="ECO:0000313" key="7">
    <source>
        <dbReference type="Proteomes" id="UP000316096"/>
    </source>
</evidence>
<dbReference type="InterPro" id="IPR001789">
    <property type="entry name" value="Sig_transdc_resp-reg_receiver"/>
</dbReference>
<name>A0A543CUQ6_9ACTN</name>
<dbReference type="CDD" id="cd06170">
    <property type="entry name" value="LuxR_C_like"/>
    <property type="match status" value="1"/>
</dbReference>
<sequence>MTAEPIMRVLITDDHPIFCAGLRMMLDAVPGIEIVGEAHTGRAAVEKARRLQPDIVLMDLDMPDMDGIAATRAIVEKCPKSAVLILTIVEDLDSVMAAIRAGARGYLLKGAGVDDIVRAVKAVGRGEAIFGRQIASQVVNHLTEWGVPQVPFPELTTREREVLRLVAGGAGNAAIARELDLSIKTVRNYLSRIFVKLQVTHRIEAAVRARRAGLGA</sequence>
<keyword evidence="1 3" id="KW-0597">Phosphoprotein</keyword>
<reference evidence="6 7" key="1">
    <citation type="submission" date="2019-06" db="EMBL/GenBank/DDBJ databases">
        <title>Sequencing the genomes of 1000 actinobacteria strains.</title>
        <authorList>
            <person name="Klenk H.-P."/>
        </authorList>
    </citation>
    <scope>NUCLEOTIDE SEQUENCE [LARGE SCALE GENOMIC DNA]</scope>
    <source>
        <strain evidence="6 7">DSM 102200</strain>
    </source>
</reference>
<dbReference type="SMART" id="SM00421">
    <property type="entry name" value="HTH_LUXR"/>
    <property type="match status" value="1"/>
</dbReference>
<dbReference type="SUPFAM" id="SSF46894">
    <property type="entry name" value="C-terminal effector domain of the bipartite response regulators"/>
    <property type="match status" value="1"/>
</dbReference>
<keyword evidence="7" id="KW-1185">Reference proteome</keyword>
<proteinExistence type="predicted"/>
<dbReference type="EMBL" id="VFOZ01000001">
    <property type="protein sequence ID" value="TQM00817.1"/>
    <property type="molecule type" value="Genomic_DNA"/>
</dbReference>
<dbReference type="CDD" id="cd17535">
    <property type="entry name" value="REC_NarL-like"/>
    <property type="match status" value="1"/>
</dbReference>
<dbReference type="PROSITE" id="PS00622">
    <property type="entry name" value="HTH_LUXR_1"/>
    <property type="match status" value="1"/>
</dbReference>
<dbReference type="PANTHER" id="PTHR43214">
    <property type="entry name" value="TWO-COMPONENT RESPONSE REGULATOR"/>
    <property type="match status" value="1"/>
</dbReference>
<feature type="domain" description="Response regulatory" evidence="5">
    <location>
        <begin position="8"/>
        <end position="124"/>
    </location>
</feature>
<dbReference type="GO" id="GO:0000160">
    <property type="term" value="P:phosphorelay signal transduction system"/>
    <property type="evidence" value="ECO:0007669"/>
    <property type="project" value="InterPro"/>
</dbReference>
<dbReference type="PROSITE" id="PS50110">
    <property type="entry name" value="RESPONSE_REGULATORY"/>
    <property type="match status" value="1"/>
</dbReference>
<evidence type="ECO:0000256" key="1">
    <source>
        <dbReference type="ARBA" id="ARBA00022553"/>
    </source>
</evidence>
<dbReference type="InterPro" id="IPR000792">
    <property type="entry name" value="Tscrpt_reg_LuxR_C"/>
</dbReference>
<dbReference type="GO" id="GO:0003677">
    <property type="term" value="F:DNA binding"/>
    <property type="evidence" value="ECO:0007669"/>
    <property type="project" value="UniProtKB-KW"/>
</dbReference>
<evidence type="ECO:0000256" key="2">
    <source>
        <dbReference type="ARBA" id="ARBA00023125"/>
    </source>
</evidence>
<dbReference type="Proteomes" id="UP000316096">
    <property type="component" value="Unassembled WGS sequence"/>
</dbReference>
<organism evidence="6 7">
    <name type="scientific">Actinoallomurus bryophytorum</name>
    <dbReference type="NCBI Taxonomy" id="1490222"/>
    <lineage>
        <taxon>Bacteria</taxon>
        <taxon>Bacillati</taxon>
        <taxon>Actinomycetota</taxon>
        <taxon>Actinomycetes</taxon>
        <taxon>Streptosporangiales</taxon>
        <taxon>Thermomonosporaceae</taxon>
        <taxon>Actinoallomurus</taxon>
    </lineage>
</organism>
<evidence type="ECO:0000313" key="6">
    <source>
        <dbReference type="EMBL" id="TQM00817.1"/>
    </source>
</evidence>
<evidence type="ECO:0000259" key="5">
    <source>
        <dbReference type="PROSITE" id="PS50110"/>
    </source>
</evidence>
<dbReference type="SUPFAM" id="SSF52172">
    <property type="entry name" value="CheY-like"/>
    <property type="match status" value="1"/>
</dbReference>
<dbReference type="Pfam" id="PF00072">
    <property type="entry name" value="Response_reg"/>
    <property type="match status" value="1"/>
</dbReference>
<comment type="caution">
    <text evidence="6">The sequence shown here is derived from an EMBL/GenBank/DDBJ whole genome shotgun (WGS) entry which is preliminary data.</text>
</comment>